<evidence type="ECO:0000259" key="5">
    <source>
        <dbReference type="PROSITE" id="PS50885"/>
    </source>
</evidence>
<proteinExistence type="predicted"/>
<keyword evidence="7" id="KW-1185">Reference proteome</keyword>
<dbReference type="SMART" id="SM00304">
    <property type="entry name" value="HAMP"/>
    <property type="match status" value="1"/>
</dbReference>
<protein>
    <submittedName>
        <fullName evidence="6">Histidine kinase</fullName>
    </submittedName>
</protein>
<accession>A0ABS7CI05</accession>
<dbReference type="CDD" id="cd06225">
    <property type="entry name" value="HAMP"/>
    <property type="match status" value="1"/>
</dbReference>
<gene>
    <name evidence="6" type="ORF">K0U00_41520</name>
</gene>
<dbReference type="PANTHER" id="PTHR34220:SF7">
    <property type="entry name" value="SENSOR HISTIDINE KINASE YPDA"/>
    <property type="match status" value="1"/>
</dbReference>
<keyword evidence="4" id="KW-1133">Transmembrane helix</keyword>
<keyword evidence="3 4" id="KW-0472">Membrane</keyword>
<evidence type="ECO:0000256" key="1">
    <source>
        <dbReference type="ARBA" id="ARBA00004236"/>
    </source>
</evidence>
<comment type="caution">
    <text evidence="6">The sequence shown here is derived from an EMBL/GenBank/DDBJ whole genome shotgun (WGS) entry which is preliminary data.</text>
</comment>
<keyword evidence="6" id="KW-0418">Kinase</keyword>
<name>A0ABS7CI05_9BACL</name>
<dbReference type="PROSITE" id="PS50885">
    <property type="entry name" value="HAMP"/>
    <property type="match status" value="1"/>
</dbReference>
<dbReference type="Pfam" id="PF06580">
    <property type="entry name" value="His_kinase"/>
    <property type="match status" value="1"/>
</dbReference>
<evidence type="ECO:0000256" key="4">
    <source>
        <dbReference type="SAM" id="Phobius"/>
    </source>
</evidence>
<evidence type="ECO:0000256" key="2">
    <source>
        <dbReference type="ARBA" id="ARBA00022475"/>
    </source>
</evidence>
<dbReference type="Gene3D" id="6.10.340.10">
    <property type="match status" value="1"/>
</dbReference>
<dbReference type="Proteomes" id="UP001519887">
    <property type="component" value="Unassembled WGS sequence"/>
</dbReference>
<dbReference type="Pfam" id="PF00672">
    <property type="entry name" value="HAMP"/>
    <property type="match status" value="1"/>
</dbReference>
<feature type="non-terminal residue" evidence="6">
    <location>
        <position position="1"/>
    </location>
</feature>
<dbReference type="InterPro" id="IPR010559">
    <property type="entry name" value="Sig_transdc_His_kin_internal"/>
</dbReference>
<evidence type="ECO:0000313" key="6">
    <source>
        <dbReference type="EMBL" id="MBW7460564.1"/>
    </source>
</evidence>
<dbReference type="GO" id="GO:0016301">
    <property type="term" value="F:kinase activity"/>
    <property type="evidence" value="ECO:0007669"/>
    <property type="project" value="UniProtKB-KW"/>
</dbReference>
<dbReference type="InterPro" id="IPR050640">
    <property type="entry name" value="Bact_2-comp_sensor_kinase"/>
</dbReference>
<feature type="transmembrane region" description="Helical" evidence="4">
    <location>
        <begin position="83"/>
        <end position="104"/>
    </location>
</feature>
<keyword evidence="2" id="KW-1003">Cell membrane</keyword>
<comment type="subcellular location">
    <subcellularLocation>
        <location evidence="1">Cell membrane</location>
    </subcellularLocation>
</comment>
<evidence type="ECO:0000313" key="7">
    <source>
        <dbReference type="Proteomes" id="UP001519887"/>
    </source>
</evidence>
<feature type="non-terminal residue" evidence="6">
    <location>
        <position position="295"/>
    </location>
</feature>
<evidence type="ECO:0000256" key="3">
    <source>
        <dbReference type="ARBA" id="ARBA00023136"/>
    </source>
</evidence>
<dbReference type="SUPFAM" id="SSF158472">
    <property type="entry name" value="HAMP domain-like"/>
    <property type="match status" value="1"/>
</dbReference>
<dbReference type="InterPro" id="IPR003660">
    <property type="entry name" value="HAMP_dom"/>
</dbReference>
<keyword evidence="4" id="KW-0812">Transmembrane</keyword>
<dbReference type="EMBL" id="JAHZIK010002306">
    <property type="protein sequence ID" value="MBW7460564.1"/>
    <property type="molecule type" value="Genomic_DNA"/>
</dbReference>
<sequence>ERHPFLYRHGGDVIRFGTYKDDTLVELSRMLDSDRTQPAFNRLKKVKGEQYVVNVVALDSVGWYLVDYVPLEKILSPITKSRNSFYIVLTLLLLLGLGAALMLYRNVQVPVRQLLLNMQRLRIGDFSARITHRPRSEFGILYERFNAMARQIQELIEKVYTEKLRSREATLKQLQAQINPHFLYNCLYYIKNMTRLGEGVAVETMALNLGEYYRYMTRHEKQTPRLEEEISLLRNYLEIQNLRMKRIRYEIDVPDSMFPIVIPRLLLQPLVENAIVHGIEPKVGEGRIRIAGRES</sequence>
<reference evidence="6 7" key="1">
    <citation type="submission" date="2021-07" db="EMBL/GenBank/DDBJ databases">
        <title>Paenibacillus radiodurans sp. nov., isolated from the southeastern edge of Tengger Desert.</title>
        <authorList>
            <person name="Zhang G."/>
        </authorList>
    </citation>
    <scope>NUCLEOTIDE SEQUENCE [LARGE SCALE GENOMIC DNA]</scope>
    <source>
        <strain evidence="6 7">CCM 7311</strain>
    </source>
</reference>
<feature type="domain" description="HAMP" evidence="5">
    <location>
        <begin position="105"/>
        <end position="157"/>
    </location>
</feature>
<organism evidence="6 7">
    <name type="scientific">Paenibacillus sepulcri</name>
    <dbReference type="NCBI Taxonomy" id="359917"/>
    <lineage>
        <taxon>Bacteria</taxon>
        <taxon>Bacillati</taxon>
        <taxon>Bacillota</taxon>
        <taxon>Bacilli</taxon>
        <taxon>Bacillales</taxon>
        <taxon>Paenibacillaceae</taxon>
        <taxon>Paenibacillus</taxon>
    </lineage>
</organism>
<dbReference type="PANTHER" id="PTHR34220">
    <property type="entry name" value="SENSOR HISTIDINE KINASE YPDA"/>
    <property type="match status" value="1"/>
</dbReference>
<keyword evidence="6" id="KW-0808">Transferase</keyword>